<evidence type="ECO:0000313" key="3">
    <source>
        <dbReference type="Proteomes" id="UP000002358"/>
    </source>
</evidence>
<dbReference type="InParanoid" id="A0A7M7LKY0"/>
<dbReference type="InterPro" id="IPR036397">
    <property type="entry name" value="RNaseH_sf"/>
</dbReference>
<dbReference type="PROSITE" id="PS50994">
    <property type="entry name" value="INTEGRASE"/>
    <property type="match status" value="1"/>
</dbReference>
<dbReference type="Proteomes" id="UP000002358">
    <property type="component" value="Unassembled WGS sequence"/>
</dbReference>
<dbReference type="PANTHER" id="PTHR46585">
    <property type="entry name" value="INTEGRASE CORE DOMAIN CONTAINING PROTEIN"/>
    <property type="match status" value="1"/>
</dbReference>
<dbReference type="InterPro" id="IPR001584">
    <property type="entry name" value="Integrase_cat-core"/>
</dbReference>
<proteinExistence type="predicted"/>
<dbReference type="InterPro" id="IPR012337">
    <property type="entry name" value="RNaseH-like_sf"/>
</dbReference>
<dbReference type="GO" id="GO:0003676">
    <property type="term" value="F:nucleic acid binding"/>
    <property type="evidence" value="ECO:0007669"/>
    <property type="project" value="InterPro"/>
</dbReference>
<dbReference type="SUPFAM" id="SSF53098">
    <property type="entry name" value="Ribonuclease H-like"/>
    <property type="match status" value="1"/>
</dbReference>
<evidence type="ECO:0000259" key="1">
    <source>
        <dbReference type="PROSITE" id="PS50994"/>
    </source>
</evidence>
<accession>A0A7M7LKY0</accession>
<dbReference type="GeneID" id="100678729"/>
<dbReference type="KEGG" id="nvi:100678729"/>
<dbReference type="AlphaFoldDB" id="A0A7M7LKY0"/>
<reference evidence="2" key="1">
    <citation type="submission" date="2021-01" db="UniProtKB">
        <authorList>
            <consortium name="EnsemblMetazoa"/>
        </authorList>
    </citation>
    <scope>IDENTIFICATION</scope>
</reference>
<dbReference type="EnsemblMetazoa" id="XM_003427915">
    <property type="protein sequence ID" value="XP_003427963"/>
    <property type="gene ID" value="LOC100678729"/>
</dbReference>
<dbReference type="RefSeq" id="XP_003427963.2">
    <property type="nucleotide sequence ID" value="XM_003427915.2"/>
</dbReference>
<protein>
    <recommendedName>
        <fullName evidence="1">Integrase catalytic domain-containing protein</fullName>
    </recommendedName>
</protein>
<dbReference type="PANTHER" id="PTHR46585:SF1">
    <property type="entry name" value="CHROMO DOMAIN-CONTAINING PROTEIN"/>
    <property type="match status" value="1"/>
</dbReference>
<organism evidence="2 3">
    <name type="scientific">Nasonia vitripennis</name>
    <name type="common">Parasitic wasp</name>
    <dbReference type="NCBI Taxonomy" id="7425"/>
    <lineage>
        <taxon>Eukaryota</taxon>
        <taxon>Metazoa</taxon>
        <taxon>Ecdysozoa</taxon>
        <taxon>Arthropoda</taxon>
        <taxon>Hexapoda</taxon>
        <taxon>Insecta</taxon>
        <taxon>Pterygota</taxon>
        <taxon>Neoptera</taxon>
        <taxon>Endopterygota</taxon>
        <taxon>Hymenoptera</taxon>
        <taxon>Apocrita</taxon>
        <taxon>Proctotrupomorpha</taxon>
        <taxon>Chalcidoidea</taxon>
        <taxon>Pteromalidae</taxon>
        <taxon>Pteromalinae</taxon>
        <taxon>Nasonia</taxon>
    </lineage>
</organism>
<keyword evidence="3" id="KW-1185">Reference proteome</keyword>
<evidence type="ECO:0000313" key="2">
    <source>
        <dbReference type="EnsemblMetazoa" id="XP_003427963"/>
    </source>
</evidence>
<dbReference type="GO" id="GO:0015074">
    <property type="term" value="P:DNA integration"/>
    <property type="evidence" value="ECO:0007669"/>
    <property type="project" value="InterPro"/>
</dbReference>
<dbReference type="Gene3D" id="3.30.420.10">
    <property type="entry name" value="Ribonuclease H-like superfamily/Ribonuclease H"/>
    <property type="match status" value="1"/>
</dbReference>
<sequence length="182" mass="21484">MRGLDETWPADLVEMQLYAQENKGYNYLLTVIDVFSKYAWTVPLKQKTGNEVAAAMKSVLDRGKYKWLDILPDLLREYNNSEHRTIGMKPKDGNRKNEAIVLKHFFRISQENRKKAKFMVGYKVRVSKMKQVFEKGYTPNLLTEVFTISKVVLTYPVYTYKMKDYQDQPITGGFYEQELFYM</sequence>
<dbReference type="OrthoDB" id="6343797at2759"/>
<name>A0A7M7LKY0_NASVI</name>
<feature type="domain" description="Integrase catalytic" evidence="1">
    <location>
        <begin position="1"/>
        <end position="82"/>
    </location>
</feature>